<dbReference type="InterPro" id="IPR002933">
    <property type="entry name" value="Peptidase_M20"/>
</dbReference>
<name>A0ABW4IH22_9SPHI</name>
<dbReference type="Pfam" id="PF01546">
    <property type="entry name" value="Peptidase_M20"/>
    <property type="match status" value="1"/>
</dbReference>
<dbReference type="InterPro" id="IPR036264">
    <property type="entry name" value="Bact_exopeptidase_dim_dom"/>
</dbReference>
<dbReference type="Gene3D" id="3.40.630.10">
    <property type="entry name" value="Zn peptidases"/>
    <property type="match status" value="1"/>
</dbReference>
<comment type="similarity">
    <text evidence="1">Belongs to the peptidase M20A family.</text>
</comment>
<sequence length="479" mass="53701">MKNLFKFFGFVLIAFIGVCLFNTFTFKSKQVSAESFEQIAISDSVISHLQQAIRFKTISYDDSLKTDSSAFFKFHDFLKNTFPLVFEKLKVEKINQLSLLLHWKGKSMGNPIVLMAHQDVVPVEDATRNEWKTDPFSGNLIDGFVYGRGAIDDKGSLMAILESTELLLANGFVPEKDIYLAFGHDEEINGKYGAKKIVEVFKQRNITPEMVLDEGGMITNTKIPNLKKTAAVIGIAEKGYVTVDLKLNMEGGHSSMPERNTAIDGLAEAIVKIKRHPFPAELGTVVNSFLDYVGPEMPFTDKMAMANRWVFSTLIKSIYSKTPAGNASIRTTNAFTQFHSGVKENLIPGEATATVNLRTLPHTSDEAILDHLRNVVSNPAISIEIRPNKTSPKQIADVEHPTFKYLQKTIAAYKKDIIVAPFLMIGATDGRYFGEITPQVFRFVPFKDLEGLHGVNERISTQEYKEGIGFYYHLIKDYR</sequence>
<keyword evidence="4" id="KW-0378">Hydrolase</keyword>
<keyword evidence="3" id="KW-0479">Metal-binding</keyword>
<dbReference type="Gene3D" id="1.10.150.900">
    <property type="match status" value="1"/>
</dbReference>
<proteinExistence type="inferred from homology"/>
<evidence type="ECO:0000256" key="2">
    <source>
        <dbReference type="ARBA" id="ARBA00022670"/>
    </source>
</evidence>
<organism evidence="7 8">
    <name type="scientific">Pseudopedobacter beijingensis</name>
    <dbReference type="NCBI Taxonomy" id="1207056"/>
    <lineage>
        <taxon>Bacteria</taxon>
        <taxon>Pseudomonadati</taxon>
        <taxon>Bacteroidota</taxon>
        <taxon>Sphingobacteriia</taxon>
        <taxon>Sphingobacteriales</taxon>
        <taxon>Sphingobacteriaceae</taxon>
        <taxon>Pseudopedobacter</taxon>
    </lineage>
</organism>
<dbReference type="PANTHER" id="PTHR45962">
    <property type="entry name" value="N-FATTY-ACYL-AMINO ACID SYNTHASE/HYDROLASE PM20D1"/>
    <property type="match status" value="1"/>
</dbReference>
<dbReference type="SUPFAM" id="SSF55031">
    <property type="entry name" value="Bacterial exopeptidase dimerisation domain"/>
    <property type="match status" value="1"/>
</dbReference>
<evidence type="ECO:0000256" key="4">
    <source>
        <dbReference type="ARBA" id="ARBA00022801"/>
    </source>
</evidence>
<keyword evidence="2" id="KW-0645">Protease</keyword>
<protein>
    <submittedName>
        <fullName evidence="7">M20 family peptidase</fullName>
    </submittedName>
</protein>
<dbReference type="InterPro" id="IPR001261">
    <property type="entry name" value="ArgE/DapE_CS"/>
</dbReference>
<evidence type="ECO:0000256" key="5">
    <source>
        <dbReference type="ARBA" id="ARBA00022833"/>
    </source>
</evidence>
<evidence type="ECO:0000256" key="3">
    <source>
        <dbReference type="ARBA" id="ARBA00022723"/>
    </source>
</evidence>
<feature type="domain" description="Peptidase M20 dimerisation" evidence="6">
    <location>
        <begin position="235"/>
        <end position="380"/>
    </location>
</feature>
<evidence type="ECO:0000259" key="6">
    <source>
        <dbReference type="Pfam" id="PF07687"/>
    </source>
</evidence>
<comment type="caution">
    <text evidence="7">The sequence shown here is derived from an EMBL/GenBank/DDBJ whole genome shotgun (WGS) entry which is preliminary data.</text>
</comment>
<dbReference type="Pfam" id="PF07687">
    <property type="entry name" value="M20_dimer"/>
    <property type="match status" value="1"/>
</dbReference>
<dbReference type="RefSeq" id="WP_379663920.1">
    <property type="nucleotide sequence ID" value="NZ_JBHUDG010000048.1"/>
</dbReference>
<dbReference type="PANTHER" id="PTHR45962:SF1">
    <property type="entry name" value="N-FATTY-ACYL-AMINO ACID SYNTHASE_HYDROLASE PM20D1"/>
    <property type="match status" value="1"/>
</dbReference>
<accession>A0ABW4IH22</accession>
<reference evidence="8" key="1">
    <citation type="journal article" date="2019" name="Int. J. Syst. Evol. Microbiol.">
        <title>The Global Catalogue of Microorganisms (GCM) 10K type strain sequencing project: providing services to taxonomists for standard genome sequencing and annotation.</title>
        <authorList>
            <consortium name="The Broad Institute Genomics Platform"/>
            <consortium name="The Broad Institute Genome Sequencing Center for Infectious Disease"/>
            <person name="Wu L."/>
            <person name="Ma J."/>
        </authorList>
    </citation>
    <scope>NUCLEOTIDE SEQUENCE [LARGE SCALE GENOMIC DNA]</scope>
    <source>
        <strain evidence="8">CCUG 53762</strain>
    </source>
</reference>
<dbReference type="InterPro" id="IPR047177">
    <property type="entry name" value="Pept_M20A"/>
</dbReference>
<dbReference type="EMBL" id="JBHUDG010000048">
    <property type="protein sequence ID" value="MFD1631553.1"/>
    <property type="molecule type" value="Genomic_DNA"/>
</dbReference>
<dbReference type="PROSITE" id="PS00759">
    <property type="entry name" value="ARGE_DAPE_CPG2_2"/>
    <property type="match status" value="1"/>
</dbReference>
<evidence type="ECO:0000256" key="1">
    <source>
        <dbReference type="ARBA" id="ARBA00006247"/>
    </source>
</evidence>
<evidence type="ECO:0000313" key="8">
    <source>
        <dbReference type="Proteomes" id="UP001597118"/>
    </source>
</evidence>
<evidence type="ECO:0000313" key="7">
    <source>
        <dbReference type="EMBL" id="MFD1631553.1"/>
    </source>
</evidence>
<dbReference type="SUPFAM" id="SSF53187">
    <property type="entry name" value="Zn-dependent exopeptidases"/>
    <property type="match status" value="1"/>
</dbReference>
<dbReference type="InterPro" id="IPR011650">
    <property type="entry name" value="Peptidase_M20_dimer"/>
</dbReference>
<dbReference type="PIRSF" id="PIRSF036696">
    <property type="entry name" value="ACY-1"/>
    <property type="match status" value="1"/>
</dbReference>
<gene>
    <name evidence="7" type="ORF">ACFSAH_16890</name>
</gene>
<keyword evidence="8" id="KW-1185">Reference proteome</keyword>
<dbReference type="Gene3D" id="3.30.70.360">
    <property type="match status" value="1"/>
</dbReference>
<dbReference type="Proteomes" id="UP001597118">
    <property type="component" value="Unassembled WGS sequence"/>
</dbReference>
<keyword evidence="5" id="KW-0862">Zinc</keyword>